<feature type="transmembrane region" description="Helical" evidence="2">
    <location>
        <begin position="21"/>
        <end position="38"/>
    </location>
</feature>
<proteinExistence type="predicted"/>
<keyword evidence="2" id="KW-0812">Transmembrane</keyword>
<evidence type="ECO:0000256" key="1">
    <source>
        <dbReference type="SAM" id="MobiDB-lite"/>
    </source>
</evidence>
<dbReference type="EMBL" id="UINC01063194">
    <property type="protein sequence ID" value="SVB90567.1"/>
    <property type="molecule type" value="Genomic_DNA"/>
</dbReference>
<keyword evidence="2" id="KW-1133">Transmembrane helix</keyword>
<protein>
    <recommendedName>
        <fullName evidence="3">DUF5916 domain-containing protein</fullName>
    </recommendedName>
</protein>
<evidence type="ECO:0000259" key="3">
    <source>
        <dbReference type="Pfam" id="PF19313"/>
    </source>
</evidence>
<feature type="compositionally biased region" description="Polar residues" evidence="1">
    <location>
        <begin position="352"/>
        <end position="362"/>
    </location>
</feature>
<feature type="region of interest" description="Disordered" evidence="1">
    <location>
        <begin position="342"/>
        <end position="362"/>
    </location>
</feature>
<feature type="domain" description="DUF5916" evidence="3">
    <location>
        <begin position="236"/>
        <end position="337"/>
    </location>
</feature>
<sequence>MIDFNITEYRVVNKYLSTAKIWLIVCLFNAIFSAYVSAEITVDGRLDETEWKQAQRFENFVETSPFSLKETTHPTEVLVLTDEKGIYFGFINEQPWDTRYRRKQERDAMWADSDRNFISIDFDGKANMGYFFGVNLGGSMSDGSISGESQMDRDWDGDWEAKTSESETHWYSEFFLPWTVVPMMSGQESKRNIGVYFSRQMMQEGKVVGFPGINYERKKFLSLFHQVTVDQYESTKFDVFPYAVSSYDNLQDSAEYQAGLDLFWALGNGRELNMTVNPDFGQVESDEVVINFSPVETFFSDRRPFFAENQGLFNISHGNFSLINTRRIGSSPDYNCDEFSAASGGSDALQESCENGQEASNS</sequence>
<dbReference type="SUPFAM" id="SSF49344">
    <property type="entry name" value="CBD9-like"/>
    <property type="match status" value="1"/>
</dbReference>
<evidence type="ECO:0000256" key="2">
    <source>
        <dbReference type="SAM" id="Phobius"/>
    </source>
</evidence>
<gene>
    <name evidence="4" type="ORF">METZ01_LOCUS243421</name>
</gene>
<name>A0A382HUI4_9ZZZZ</name>
<accession>A0A382HUI4</accession>
<evidence type="ECO:0000313" key="4">
    <source>
        <dbReference type="EMBL" id="SVB90567.1"/>
    </source>
</evidence>
<dbReference type="AlphaFoldDB" id="A0A382HUI4"/>
<keyword evidence="2" id="KW-0472">Membrane</keyword>
<dbReference type="Pfam" id="PF19313">
    <property type="entry name" value="DUF5916"/>
    <property type="match status" value="1"/>
</dbReference>
<dbReference type="InterPro" id="IPR045670">
    <property type="entry name" value="DUF5916"/>
</dbReference>
<reference evidence="4" key="1">
    <citation type="submission" date="2018-05" db="EMBL/GenBank/DDBJ databases">
        <authorList>
            <person name="Lanie J.A."/>
            <person name="Ng W.-L."/>
            <person name="Kazmierczak K.M."/>
            <person name="Andrzejewski T.M."/>
            <person name="Davidsen T.M."/>
            <person name="Wayne K.J."/>
            <person name="Tettelin H."/>
            <person name="Glass J.I."/>
            <person name="Rusch D."/>
            <person name="Podicherti R."/>
            <person name="Tsui H.-C.T."/>
            <person name="Winkler M.E."/>
        </authorList>
    </citation>
    <scope>NUCLEOTIDE SEQUENCE</scope>
</reference>
<organism evidence="4">
    <name type="scientific">marine metagenome</name>
    <dbReference type="NCBI Taxonomy" id="408172"/>
    <lineage>
        <taxon>unclassified sequences</taxon>
        <taxon>metagenomes</taxon>
        <taxon>ecological metagenomes</taxon>
    </lineage>
</organism>
<dbReference type="Gene3D" id="2.60.40.1190">
    <property type="match status" value="1"/>
</dbReference>
<feature type="non-terminal residue" evidence="4">
    <location>
        <position position="362"/>
    </location>
</feature>